<gene>
    <name evidence="1" type="ORF">GCM10025751_50430</name>
</gene>
<name>A0AAV3UQS9_9EURY</name>
<dbReference type="AlphaFoldDB" id="A0AAV3UQS9"/>
<keyword evidence="2" id="KW-1185">Reference proteome</keyword>
<protein>
    <submittedName>
        <fullName evidence="1">Uncharacterized protein</fullName>
    </submittedName>
</protein>
<evidence type="ECO:0000313" key="1">
    <source>
        <dbReference type="EMBL" id="GAA5062713.1"/>
    </source>
</evidence>
<proteinExistence type="predicted"/>
<comment type="caution">
    <text evidence="1">The sequence shown here is derived from an EMBL/GenBank/DDBJ whole genome shotgun (WGS) entry which is preliminary data.</text>
</comment>
<dbReference type="Proteomes" id="UP001501729">
    <property type="component" value="Unassembled WGS sequence"/>
</dbReference>
<evidence type="ECO:0000313" key="2">
    <source>
        <dbReference type="Proteomes" id="UP001501729"/>
    </source>
</evidence>
<reference evidence="1 2" key="1">
    <citation type="journal article" date="2019" name="Int. J. Syst. Evol. Microbiol.">
        <title>The Global Catalogue of Microorganisms (GCM) 10K type strain sequencing project: providing services to taxonomists for standard genome sequencing and annotation.</title>
        <authorList>
            <consortium name="The Broad Institute Genomics Platform"/>
            <consortium name="The Broad Institute Genome Sequencing Center for Infectious Disease"/>
            <person name="Wu L."/>
            <person name="Ma J."/>
        </authorList>
    </citation>
    <scope>NUCLEOTIDE SEQUENCE [LARGE SCALE GENOMIC DNA]</scope>
    <source>
        <strain evidence="1 2">JCM 17504</strain>
    </source>
</reference>
<sequence length="86" mass="9980">MQITQMVNQDYRPSDGEEQILELFKEGRDTGEPWGRATPLYLREQTGHDKGTVEYYLRQLTTAGWLTKLASGLYEFNADPRESPRK</sequence>
<dbReference type="EMBL" id="BAABKX010000022">
    <property type="protein sequence ID" value="GAA5062713.1"/>
    <property type="molecule type" value="Genomic_DNA"/>
</dbReference>
<organism evidence="1 2">
    <name type="scientific">Haladaptatus pallidirubidus</name>
    <dbReference type="NCBI Taxonomy" id="1008152"/>
    <lineage>
        <taxon>Archaea</taxon>
        <taxon>Methanobacteriati</taxon>
        <taxon>Methanobacteriota</taxon>
        <taxon>Stenosarchaea group</taxon>
        <taxon>Halobacteria</taxon>
        <taxon>Halobacteriales</taxon>
        <taxon>Haladaptataceae</taxon>
        <taxon>Haladaptatus</taxon>
    </lineage>
</organism>
<accession>A0AAV3UQS9</accession>